<dbReference type="GO" id="GO:0005829">
    <property type="term" value="C:cytosol"/>
    <property type="evidence" value="ECO:0007669"/>
    <property type="project" value="TreeGrafter"/>
</dbReference>
<evidence type="ECO:0000313" key="3">
    <source>
        <dbReference type="WBParaSite" id="ACRNAN_scaffold216.g19013.t1"/>
    </source>
</evidence>
<accession>A0A914DC55</accession>
<dbReference type="InterPro" id="IPR031751">
    <property type="entry name" value="DUF4735"/>
</dbReference>
<dbReference type="Proteomes" id="UP000887540">
    <property type="component" value="Unplaced"/>
</dbReference>
<keyword evidence="1" id="KW-1133">Transmembrane helix</keyword>
<feature type="transmembrane region" description="Helical" evidence="1">
    <location>
        <begin position="295"/>
        <end position="315"/>
    </location>
</feature>
<reference evidence="3" key="1">
    <citation type="submission" date="2022-11" db="UniProtKB">
        <authorList>
            <consortium name="WormBaseParasite"/>
        </authorList>
    </citation>
    <scope>IDENTIFICATION</scope>
</reference>
<evidence type="ECO:0000313" key="2">
    <source>
        <dbReference type="Proteomes" id="UP000887540"/>
    </source>
</evidence>
<keyword evidence="1" id="KW-0472">Membrane</keyword>
<keyword evidence="1" id="KW-0812">Transmembrane</keyword>
<dbReference type="PANTHER" id="PTHR33539">
    <property type="entry name" value="UPF0764 PROTEIN C16ORF89"/>
    <property type="match status" value="1"/>
</dbReference>
<dbReference type="GO" id="GO:0016020">
    <property type="term" value="C:membrane"/>
    <property type="evidence" value="ECO:0007669"/>
    <property type="project" value="TreeGrafter"/>
</dbReference>
<dbReference type="AlphaFoldDB" id="A0A914DC55"/>
<proteinExistence type="predicted"/>
<organism evidence="2 3">
    <name type="scientific">Acrobeloides nanus</name>
    <dbReference type="NCBI Taxonomy" id="290746"/>
    <lineage>
        <taxon>Eukaryota</taxon>
        <taxon>Metazoa</taxon>
        <taxon>Ecdysozoa</taxon>
        <taxon>Nematoda</taxon>
        <taxon>Chromadorea</taxon>
        <taxon>Rhabditida</taxon>
        <taxon>Tylenchina</taxon>
        <taxon>Cephalobomorpha</taxon>
        <taxon>Cephaloboidea</taxon>
        <taxon>Cephalobidae</taxon>
        <taxon>Acrobeloides</taxon>
    </lineage>
</organism>
<name>A0A914DC55_9BILA</name>
<keyword evidence="2" id="KW-1185">Reference proteome</keyword>
<evidence type="ECO:0000256" key="1">
    <source>
        <dbReference type="SAM" id="Phobius"/>
    </source>
</evidence>
<protein>
    <submittedName>
        <fullName evidence="3">Uncharacterized protein</fullName>
    </submittedName>
</protein>
<dbReference type="Pfam" id="PF15882">
    <property type="entry name" value="DUF4735"/>
    <property type="match status" value="1"/>
</dbReference>
<dbReference type="PANTHER" id="PTHR33539:SF1">
    <property type="entry name" value="UPF0764 PROTEIN C16ORF89"/>
    <property type="match status" value="1"/>
</dbReference>
<sequence length="413" mass="48080">MKRPKKDTLILNALGGLFDYYHQIDRELILDEIFMLSLARGYLNVMQISLNELSYHKDIVAVFKNLSEVAHQRLSLLNNETPDQNLFLKIPNVLNISDYQKVDERNRWMQKNFHPLNDTTWFNNNYSSICLTQLFDSCNIGNECSNFLKTTGLSEHALTHQVLYLTIAEKIGCSAAIEKHLISQHIGEYRTILCTNMLDEIRRFQRDKKRLARIEWKQLELLMEQVFVCGFNGYVEFSDPHFLVATLAWQHPQIGCYTRLKPEVVPDLGIVAGISPKKKAMSQNKIQQESEKDACHPHTTVVAMASLLVFLHFLINPSPWPEFHLSDKLMTVDQIVSEDRFRNFRYIEWVKDAHFPPNIRLPKPPPMAWSPDLIAFMALLFIVVVGGVLAHHIFSSNRYWRAKQMYHFSYKKL</sequence>
<dbReference type="WBParaSite" id="ACRNAN_scaffold216.g19013.t1">
    <property type="protein sequence ID" value="ACRNAN_scaffold216.g19013.t1"/>
    <property type="gene ID" value="ACRNAN_scaffold216.g19013"/>
</dbReference>
<feature type="transmembrane region" description="Helical" evidence="1">
    <location>
        <begin position="373"/>
        <end position="394"/>
    </location>
</feature>